<comment type="caution">
    <text evidence="2">The sequence shown here is derived from an EMBL/GenBank/DDBJ whole genome shotgun (WGS) entry which is preliminary data.</text>
</comment>
<evidence type="ECO:0000313" key="3">
    <source>
        <dbReference type="Proteomes" id="UP000326458"/>
    </source>
</evidence>
<reference evidence="2 3" key="1">
    <citation type="submission" date="2019-06" db="EMBL/GenBank/DDBJ databases">
        <title>Discovery of a novel chromosome fission-fusion reversal in muntjac.</title>
        <authorList>
            <person name="Mudd A.B."/>
            <person name="Bredeson J.V."/>
            <person name="Baum R."/>
            <person name="Hockemeyer D."/>
            <person name="Rokhsar D.S."/>
        </authorList>
    </citation>
    <scope>NUCLEOTIDE SEQUENCE [LARGE SCALE GENOMIC DNA]</scope>
    <source>
        <strain evidence="2">UTSW_UCB_Mm</strain>
        <tissue evidence="2">Fibroblast cell line</tissue>
    </source>
</reference>
<protein>
    <submittedName>
        <fullName evidence="2">Uncharacterized protein</fullName>
    </submittedName>
</protein>
<keyword evidence="3" id="KW-1185">Reference proteome</keyword>
<dbReference type="PANTHER" id="PTHR31666:SF0">
    <property type="entry name" value="PROTEIN EOLA1-RELATED"/>
    <property type="match status" value="1"/>
</dbReference>
<dbReference type="Proteomes" id="UP000326458">
    <property type="component" value="Unassembled WGS sequence"/>
</dbReference>
<dbReference type="EMBL" id="VCEA01000209">
    <property type="protein sequence ID" value="KAB0340530.1"/>
    <property type="molecule type" value="Genomic_DNA"/>
</dbReference>
<gene>
    <name evidence="2" type="ORF">FD754_023051</name>
    <name evidence="1" type="ORF">FD754_023052</name>
</gene>
<dbReference type="InterPro" id="IPR033615">
    <property type="entry name" value="EOLA1/EOLA2"/>
</dbReference>
<name>A0A5N3UUQ0_MUNMU</name>
<dbReference type="EMBL" id="VCEA01000208">
    <property type="protein sequence ID" value="KAB0340531.1"/>
    <property type="molecule type" value="Genomic_DNA"/>
</dbReference>
<evidence type="ECO:0000313" key="1">
    <source>
        <dbReference type="EMBL" id="KAB0340530.1"/>
    </source>
</evidence>
<dbReference type="AlphaFoldDB" id="A0A5N3UUQ0"/>
<dbReference type="PANTHER" id="PTHR31666">
    <property type="entry name" value="PROTEIN CXORF40A-RELATED"/>
    <property type="match status" value="1"/>
</dbReference>
<organism evidence="2 3">
    <name type="scientific">Muntiacus muntjak</name>
    <name type="common">Barking deer</name>
    <name type="synonym">Indian muntjac</name>
    <dbReference type="NCBI Taxonomy" id="9888"/>
    <lineage>
        <taxon>Eukaryota</taxon>
        <taxon>Metazoa</taxon>
        <taxon>Chordata</taxon>
        <taxon>Craniata</taxon>
        <taxon>Vertebrata</taxon>
        <taxon>Euteleostomi</taxon>
        <taxon>Mammalia</taxon>
        <taxon>Eutheria</taxon>
        <taxon>Laurasiatheria</taxon>
        <taxon>Artiodactyla</taxon>
        <taxon>Ruminantia</taxon>
        <taxon>Pecora</taxon>
        <taxon>Cervidae</taxon>
        <taxon>Muntiacinae</taxon>
        <taxon>Muntiacus</taxon>
    </lineage>
</organism>
<accession>A0A5N3UUQ0</accession>
<evidence type="ECO:0000313" key="2">
    <source>
        <dbReference type="EMBL" id="KAB0340531.1"/>
    </source>
</evidence>
<proteinExistence type="predicted"/>
<sequence length="172" mass="19270">MKFSCLSFRQPYAGLILNGHCTLAVHIEHQDCEDPAWQELLERRLGMSPAYIQALMWVREKFSHGLTVLAKPWWLLQPVPGKAGKDIFQVDIPEHLIPFGQEACPDWALKWKVTERRTHGDTIQLPSCPGCAHLVWSESAPPLGSLPTWCRAGGQDSPHVVLLWTQGESAGI</sequence>